<reference evidence="1" key="1">
    <citation type="submission" date="2011-04" db="EMBL/GenBank/DDBJ databases">
        <title>Evolution of plant cell wall degrading machinery underlies the functional diversity of forest fungi.</title>
        <authorList>
            <consortium name="US DOE Joint Genome Institute (JGI-PGF)"/>
            <person name="Eastwood D.C."/>
            <person name="Floudas D."/>
            <person name="Binder M."/>
            <person name="Majcherczyk A."/>
            <person name="Schneider P."/>
            <person name="Aerts A."/>
            <person name="Asiegbu F.O."/>
            <person name="Baker S.E."/>
            <person name="Barry K."/>
            <person name="Bendiksby M."/>
            <person name="Blumentritt M."/>
            <person name="Coutinho P.M."/>
            <person name="Cullen D."/>
            <person name="Cullen D."/>
            <person name="Gathman A."/>
            <person name="Goodell B."/>
            <person name="Henrissat B."/>
            <person name="Ihrmark K."/>
            <person name="Kauserud H."/>
            <person name="Kohler A."/>
            <person name="LaButti K."/>
            <person name="Lapidus A."/>
            <person name="Lavin J.L."/>
            <person name="Lee Y.-H."/>
            <person name="Lindquist E."/>
            <person name="Lilly W."/>
            <person name="Lucas S."/>
            <person name="Morin E."/>
            <person name="Murat C."/>
            <person name="Oguiza J.A."/>
            <person name="Park J."/>
            <person name="Pisabarro A.G."/>
            <person name="Riley R."/>
            <person name="Rosling A."/>
            <person name="Salamov A."/>
            <person name="Schmidt O."/>
            <person name="Schmutz J."/>
            <person name="Skrede I."/>
            <person name="Stenlid J."/>
            <person name="Wiebenga A."/>
            <person name="Xie X."/>
            <person name="Kues U."/>
            <person name="Hibbett D.S."/>
            <person name="Hoffmeister D."/>
            <person name="Hogberg N."/>
            <person name="Martin F."/>
            <person name="Grigoriev I.V."/>
            <person name="Watkinson S.C."/>
        </authorList>
    </citation>
    <scope>NUCLEOTIDE SEQUENCE</scope>
    <source>
        <strain evidence="1">S7.9</strain>
    </source>
</reference>
<dbReference type="KEGG" id="sla:SERLADRAFT_472079"/>
<proteinExistence type="predicted"/>
<dbReference type="HOGENOM" id="CLU_2347994_0_0_1"/>
<organism>
    <name type="scientific">Serpula lacrymans var. lacrymans (strain S7.9)</name>
    <name type="common">Dry rot fungus</name>
    <dbReference type="NCBI Taxonomy" id="578457"/>
    <lineage>
        <taxon>Eukaryota</taxon>
        <taxon>Fungi</taxon>
        <taxon>Dikarya</taxon>
        <taxon>Basidiomycota</taxon>
        <taxon>Agaricomycotina</taxon>
        <taxon>Agaricomycetes</taxon>
        <taxon>Agaricomycetidae</taxon>
        <taxon>Boletales</taxon>
        <taxon>Coniophorineae</taxon>
        <taxon>Serpulaceae</taxon>
        <taxon>Serpula</taxon>
    </lineage>
</organism>
<dbReference type="EMBL" id="GL945436">
    <property type="protein sequence ID" value="EGO23211.1"/>
    <property type="molecule type" value="Genomic_DNA"/>
</dbReference>
<dbReference type="RefSeq" id="XP_007320451.1">
    <property type="nucleotide sequence ID" value="XM_007320389.1"/>
</dbReference>
<gene>
    <name evidence="1" type="ORF">SERLADRAFT_472079</name>
</gene>
<dbReference type="GeneID" id="18820064"/>
<protein>
    <submittedName>
        <fullName evidence="1">Uncharacterized protein</fullName>
    </submittedName>
</protein>
<dbReference type="AlphaFoldDB" id="F8P233"/>
<dbReference type="Proteomes" id="UP000008064">
    <property type="component" value="Unassembled WGS sequence"/>
</dbReference>
<accession>F8P233</accession>
<sequence length="97" mass="10865">MQSTLFSQKKPLHMTRTIARLYASLSLSFEQRARVPRDEASFKYAIDIVQSHTSTDRAPLCSRTFRGFSGHVISETSGAGIFIYQGHLTELGRNDDG</sequence>
<evidence type="ECO:0000313" key="1">
    <source>
        <dbReference type="EMBL" id="EGO23211.1"/>
    </source>
</evidence>
<name>F8P233_SERL9</name>